<proteinExistence type="inferred from homology"/>
<evidence type="ECO:0000256" key="3">
    <source>
        <dbReference type="ARBA" id="ARBA00022448"/>
    </source>
</evidence>
<dbReference type="Proteomes" id="UP000198412">
    <property type="component" value="Unassembled WGS sequence"/>
</dbReference>
<dbReference type="OrthoDB" id="9812355at2"/>
<keyword evidence="3" id="KW-0813">Transport</keyword>
<dbReference type="InterPro" id="IPR006260">
    <property type="entry name" value="TonB/TolA_C"/>
</dbReference>
<dbReference type="GO" id="GO:0031992">
    <property type="term" value="F:energy transducer activity"/>
    <property type="evidence" value="ECO:0007669"/>
    <property type="project" value="TreeGrafter"/>
</dbReference>
<keyword evidence="6" id="KW-0812">Transmembrane</keyword>
<evidence type="ECO:0000259" key="10">
    <source>
        <dbReference type="PROSITE" id="PS52015"/>
    </source>
</evidence>
<dbReference type="InterPro" id="IPR051045">
    <property type="entry name" value="TonB-dependent_transducer"/>
</dbReference>
<dbReference type="AlphaFoldDB" id="A0A238VJB8"/>
<evidence type="ECO:0000256" key="9">
    <source>
        <dbReference type="ARBA" id="ARBA00023136"/>
    </source>
</evidence>
<dbReference type="InterPro" id="IPR037682">
    <property type="entry name" value="TonB_C"/>
</dbReference>
<evidence type="ECO:0000256" key="2">
    <source>
        <dbReference type="ARBA" id="ARBA00006555"/>
    </source>
</evidence>
<dbReference type="Gene3D" id="3.30.1150.10">
    <property type="match status" value="1"/>
</dbReference>
<dbReference type="Pfam" id="PF07661">
    <property type="entry name" value="MORN_2"/>
    <property type="match status" value="3"/>
</dbReference>
<dbReference type="GO" id="GO:0055085">
    <property type="term" value="P:transmembrane transport"/>
    <property type="evidence" value="ECO:0007669"/>
    <property type="project" value="InterPro"/>
</dbReference>
<name>A0A238VJB8_9FLAO</name>
<dbReference type="GO" id="GO:0098797">
    <property type="term" value="C:plasma membrane protein complex"/>
    <property type="evidence" value="ECO:0007669"/>
    <property type="project" value="TreeGrafter"/>
</dbReference>
<dbReference type="PROSITE" id="PS52015">
    <property type="entry name" value="TONB_CTD"/>
    <property type="match status" value="1"/>
</dbReference>
<evidence type="ECO:0000256" key="7">
    <source>
        <dbReference type="ARBA" id="ARBA00022927"/>
    </source>
</evidence>
<comment type="similarity">
    <text evidence="2">Belongs to the TonB family.</text>
</comment>
<accession>A0A238VJB8</accession>
<evidence type="ECO:0000313" key="12">
    <source>
        <dbReference type="Proteomes" id="UP000198412"/>
    </source>
</evidence>
<dbReference type="PANTHER" id="PTHR33446:SF2">
    <property type="entry name" value="PROTEIN TONB"/>
    <property type="match status" value="1"/>
</dbReference>
<keyword evidence="4" id="KW-1003">Cell membrane</keyword>
<gene>
    <name evidence="11" type="ORF">SAMN04488111_0578</name>
</gene>
<organism evidence="11 12">
    <name type="scientific">Lutibacter flavus</name>
    <dbReference type="NCBI Taxonomy" id="691689"/>
    <lineage>
        <taxon>Bacteria</taxon>
        <taxon>Pseudomonadati</taxon>
        <taxon>Bacteroidota</taxon>
        <taxon>Flavobacteriia</taxon>
        <taxon>Flavobacteriales</taxon>
        <taxon>Flavobacteriaceae</taxon>
        <taxon>Lutibacter</taxon>
    </lineage>
</organism>
<evidence type="ECO:0000256" key="5">
    <source>
        <dbReference type="ARBA" id="ARBA00022519"/>
    </source>
</evidence>
<evidence type="ECO:0000313" key="11">
    <source>
        <dbReference type="EMBL" id="SNR34316.1"/>
    </source>
</evidence>
<dbReference type="PANTHER" id="PTHR33446">
    <property type="entry name" value="PROTEIN TONB-RELATED"/>
    <property type="match status" value="1"/>
</dbReference>
<evidence type="ECO:0000256" key="6">
    <source>
        <dbReference type="ARBA" id="ARBA00022692"/>
    </source>
</evidence>
<dbReference type="GO" id="GO:0015031">
    <property type="term" value="P:protein transport"/>
    <property type="evidence" value="ECO:0007669"/>
    <property type="project" value="UniProtKB-KW"/>
</dbReference>
<evidence type="ECO:0000256" key="4">
    <source>
        <dbReference type="ARBA" id="ARBA00022475"/>
    </source>
</evidence>
<dbReference type="SUPFAM" id="SSF74653">
    <property type="entry name" value="TolA/TonB C-terminal domain"/>
    <property type="match status" value="1"/>
</dbReference>
<keyword evidence="9" id="KW-0472">Membrane</keyword>
<evidence type="ECO:0000256" key="8">
    <source>
        <dbReference type="ARBA" id="ARBA00022989"/>
    </source>
</evidence>
<keyword evidence="8" id="KW-1133">Transmembrane helix</keyword>
<dbReference type="EMBL" id="FZNX01000001">
    <property type="protein sequence ID" value="SNR34316.1"/>
    <property type="molecule type" value="Genomic_DNA"/>
</dbReference>
<dbReference type="RefSeq" id="WP_089376910.1">
    <property type="nucleotide sequence ID" value="NZ_FZNX01000001.1"/>
</dbReference>
<dbReference type="Gene3D" id="3.90.930.1">
    <property type="match status" value="1"/>
</dbReference>
<dbReference type="Pfam" id="PF03544">
    <property type="entry name" value="TonB_C"/>
    <property type="match status" value="1"/>
</dbReference>
<feature type="domain" description="TonB C-terminal" evidence="10">
    <location>
        <begin position="153"/>
        <end position="243"/>
    </location>
</feature>
<sequence>MRSISIAFMLFLITKIVYAQNIPLHIDTSSKSNTIELVNKNKIIKLSDSSINQAVQLKYFESGQIKSENHFVSNTVKKFHGKQTYWNENGKISSEIYYKNGKKHGAFMTYWESGQLKRQDFYKNGIFTEGFCWNKDGVNIKHTMYKIQPKFPGGNKELAKYLTNNMKYPRNSRNSSSRGKVIVCFSIENDGKIADVRIEKGVNQILNKEAKRVVENMPNWLPAMLDGKAISQVITIPIVFFRN</sequence>
<keyword evidence="5" id="KW-0997">Cell inner membrane</keyword>
<comment type="subcellular location">
    <subcellularLocation>
        <location evidence="1">Cell inner membrane</location>
        <topology evidence="1">Single-pass membrane protein</topology>
        <orientation evidence="1">Periplasmic side</orientation>
    </subcellularLocation>
</comment>
<reference evidence="12" key="1">
    <citation type="submission" date="2017-06" db="EMBL/GenBank/DDBJ databases">
        <authorList>
            <person name="Varghese N."/>
            <person name="Submissions S."/>
        </authorList>
    </citation>
    <scope>NUCLEOTIDE SEQUENCE [LARGE SCALE GENOMIC DNA]</scope>
    <source>
        <strain evidence="12">DSM 27993</strain>
    </source>
</reference>
<keyword evidence="7" id="KW-0653">Protein transport</keyword>
<keyword evidence="12" id="KW-1185">Reference proteome</keyword>
<dbReference type="NCBIfam" id="TIGR01352">
    <property type="entry name" value="tonB_Cterm"/>
    <property type="match status" value="1"/>
</dbReference>
<dbReference type="SUPFAM" id="SSF82185">
    <property type="entry name" value="Histone H3 K4-specific methyltransferase SET7/9 N-terminal domain"/>
    <property type="match status" value="1"/>
</dbReference>
<evidence type="ECO:0000256" key="1">
    <source>
        <dbReference type="ARBA" id="ARBA00004383"/>
    </source>
</evidence>
<protein>
    <submittedName>
        <fullName evidence="11">TonB family C-terminal domain-containing protein</fullName>
    </submittedName>
</protein>
<dbReference type="InterPro" id="IPR011652">
    <property type="entry name" value="MORN_2"/>
</dbReference>